<feature type="transmembrane region" description="Helical" evidence="1">
    <location>
        <begin position="88"/>
        <end position="106"/>
    </location>
</feature>
<proteinExistence type="predicted"/>
<feature type="transmembrane region" description="Helical" evidence="1">
    <location>
        <begin position="56"/>
        <end position="76"/>
    </location>
</feature>
<dbReference type="InterPro" id="IPR005325">
    <property type="entry name" value="DUF308_memb"/>
</dbReference>
<dbReference type="RefSeq" id="WP_226636111.1">
    <property type="nucleotide sequence ID" value="NZ_JALHAT010000001.1"/>
</dbReference>
<dbReference type="EMBL" id="JALHAT010000001">
    <property type="protein sequence ID" value="MCJ1959064.1"/>
    <property type="molecule type" value="Genomic_DNA"/>
</dbReference>
<evidence type="ECO:0000313" key="2">
    <source>
        <dbReference type="EMBL" id="MCJ1959064.1"/>
    </source>
</evidence>
<keyword evidence="1" id="KW-0812">Transmembrane</keyword>
<feature type="transmembrane region" description="Helical" evidence="1">
    <location>
        <begin position="167"/>
        <end position="192"/>
    </location>
</feature>
<keyword evidence="1" id="KW-0472">Membrane</keyword>
<protein>
    <submittedName>
        <fullName evidence="2">DUF308 domain-containing protein</fullName>
    </submittedName>
</protein>
<reference evidence="2" key="1">
    <citation type="submission" date="2022-03" db="EMBL/GenBank/DDBJ databases">
        <title>Identification of a novel bacterium isolated from mangrove sediments.</title>
        <authorList>
            <person name="Pan X."/>
        </authorList>
    </citation>
    <scope>NUCLEOTIDE SEQUENCE</scope>
    <source>
        <strain evidence="2">B2637</strain>
    </source>
</reference>
<sequence>MPREELDPALTPDVEKDPVVAALAHAPGKIWGWILAYGIFLLVLGLLILTNPIATGVATGIIVGITLLLYGVAAIAAGSTSMAHRGRWVEIALGVLALIAGLFALFNPVVGALSLVWAIGAWLAIAGVLQIAWALKASHDKGWRLFMGALDLVLGLILLFSSPATGLAFLAVILMISFAVRGVFLIVLALGMRKVGNAVRSRL</sequence>
<dbReference type="Pfam" id="PF03729">
    <property type="entry name" value="DUF308"/>
    <property type="match status" value="1"/>
</dbReference>
<name>A0ABT0A783_9SPHN</name>
<evidence type="ECO:0000256" key="1">
    <source>
        <dbReference type="SAM" id="Phobius"/>
    </source>
</evidence>
<keyword evidence="3" id="KW-1185">Reference proteome</keyword>
<feature type="transmembrane region" description="Helical" evidence="1">
    <location>
        <begin position="30"/>
        <end position="50"/>
    </location>
</feature>
<dbReference type="PANTHER" id="PTHR34989">
    <property type="entry name" value="PROTEIN HDED"/>
    <property type="match status" value="1"/>
</dbReference>
<dbReference type="PANTHER" id="PTHR34989:SF1">
    <property type="entry name" value="PROTEIN HDED"/>
    <property type="match status" value="1"/>
</dbReference>
<feature type="transmembrane region" description="Helical" evidence="1">
    <location>
        <begin position="142"/>
        <end position="161"/>
    </location>
</feature>
<feature type="transmembrane region" description="Helical" evidence="1">
    <location>
        <begin position="112"/>
        <end position="135"/>
    </location>
</feature>
<comment type="caution">
    <text evidence="2">The sequence shown here is derived from an EMBL/GenBank/DDBJ whole genome shotgun (WGS) entry which is preliminary data.</text>
</comment>
<evidence type="ECO:0000313" key="3">
    <source>
        <dbReference type="Proteomes" id="UP001162802"/>
    </source>
</evidence>
<accession>A0ABT0A783</accession>
<dbReference type="Proteomes" id="UP001162802">
    <property type="component" value="Unassembled WGS sequence"/>
</dbReference>
<organism evidence="2 3">
    <name type="scientific">Novosphingobium mangrovi</name>
    <name type="common">ex Hu et al. 2023</name>
    <dbReference type="NCBI Taxonomy" id="2930094"/>
    <lineage>
        <taxon>Bacteria</taxon>
        <taxon>Pseudomonadati</taxon>
        <taxon>Pseudomonadota</taxon>
        <taxon>Alphaproteobacteria</taxon>
        <taxon>Sphingomonadales</taxon>
        <taxon>Sphingomonadaceae</taxon>
        <taxon>Novosphingobium</taxon>
    </lineage>
</organism>
<dbReference type="InterPro" id="IPR052712">
    <property type="entry name" value="Acid_resist_chaperone_HdeD"/>
</dbReference>
<keyword evidence="1" id="KW-1133">Transmembrane helix</keyword>
<gene>
    <name evidence="2" type="ORF">MTR65_00015</name>
</gene>